<organism evidence="1 2">
    <name type="scientific">Methanosarcina horonobensis HB-1 = JCM 15518</name>
    <dbReference type="NCBI Taxonomy" id="1434110"/>
    <lineage>
        <taxon>Archaea</taxon>
        <taxon>Methanobacteriati</taxon>
        <taxon>Methanobacteriota</taxon>
        <taxon>Stenosarchaea group</taxon>
        <taxon>Methanomicrobia</taxon>
        <taxon>Methanosarcinales</taxon>
        <taxon>Methanosarcinaceae</taxon>
        <taxon>Methanosarcina</taxon>
    </lineage>
</organism>
<evidence type="ECO:0008006" key="3">
    <source>
        <dbReference type="Google" id="ProtNLM"/>
    </source>
</evidence>
<dbReference type="PATRIC" id="fig|1434110.4.peg.2002"/>
<sequence length="163" mass="17473">MKKTITAILLGILLISAFGAVVVSAVASNDTGIRYGSGPMHRWAARYTDSGYGAGNFSYCPYYDADGTVELEVETIDVAFEIAKAEIDDDVSKDNIYQMGRWWIVNYEDEDGVYTQARIDAVTGEIYTGYNVPAGAQAGRAGGRYGCGSGYARGSGYCMGYGS</sequence>
<reference evidence="1 2" key="1">
    <citation type="submission" date="2014-07" db="EMBL/GenBank/DDBJ databases">
        <title>Methanogenic archaea and the global carbon cycle.</title>
        <authorList>
            <person name="Henriksen J.R."/>
            <person name="Luke J."/>
            <person name="Reinhart S."/>
            <person name="Benedict M.N."/>
            <person name="Youngblut N.D."/>
            <person name="Metcalf M.E."/>
            <person name="Whitaker R.J."/>
            <person name="Metcalf W.W."/>
        </authorList>
    </citation>
    <scope>NUCLEOTIDE SEQUENCE [LARGE SCALE GENOMIC DNA]</scope>
    <source>
        <strain evidence="1 2">HB-1</strain>
    </source>
</reference>
<evidence type="ECO:0000313" key="2">
    <source>
        <dbReference type="Proteomes" id="UP000033101"/>
    </source>
</evidence>
<proteinExistence type="predicted"/>
<name>A0A0E3WTL5_9EURY</name>
<dbReference type="KEGG" id="mhor:MSHOH_1587"/>
<accession>A0A0E3WTL5</accession>
<keyword evidence="2" id="KW-1185">Reference proteome</keyword>
<dbReference type="EMBL" id="CP009516">
    <property type="protein sequence ID" value="AKB78070.1"/>
    <property type="molecule type" value="Genomic_DNA"/>
</dbReference>
<dbReference type="OrthoDB" id="142781at2157"/>
<gene>
    <name evidence="1" type="ORF">MSHOH_1587</name>
</gene>
<dbReference type="STRING" id="1434110.MSHOH_1587"/>
<evidence type="ECO:0000313" key="1">
    <source>
        <dbReference type="EMBL" id="AKB78070.1"/>
    </source>
</evidence>
<dbReference type="GeneID" id="24830796"/>
<dbReference type="HOGENOM" id="CLU_117484_0_0_2"/>
<dbReference type="AlphaFoldDB" id="A0A0E3WTL5"/>
<dbReference type="Proteomes" id="UP000033101">
    <property type="component" value="Chromosome"/>
</dbReference>
<protein>
    <recommendedName>
        <fullName evidence="3">PepSY domain-containing protein</fullName>
    </recommendedName>
</protein>
<dbReference type="RefSeq" id="WP_048143295.1">
    <property type="nucleotide sequence ID" value="NZ_CP009516.1"/>
</dbReference>